<comment type="cofactor">
    <cofactor evidence="6">
        <name>Mg(2+)</name>
        <dbReference type="ChEBI" id="CHEBI:18420"/>
    </cofactor>
    <cofactor evidence="6">
        <name>Mn(2+)</name>
        <dbReference type="ChEBI" id="CHEBI:29035"/>
    </cofactor>
    <text evidence="6">Probably binds two magnesium or manganese ions per subunit.</text>
</comment>
<feature type="compositionally biased region" description="Low complexity" evidence="8">
    <location>
        <begin position="1"/>
        <end position="29"/>
    </location>
</feature>
<comment type="similarity">
    <text evidence="1">Belongs to the DNA repair enzymes AP/ExoA family.</text>
</comment>
<evidence type="ECO:0000256" key="7">
    <source>
        <dbReference type="PIRSR" id="PIRSR604808-3"/>
    </source>
</evidence>
<dbReference type="AlphaFoldDB" id="A0AAW6TE28"/>
<name>A0AAW6TE28_9MICO</name>
<dbReference type="SUPFAM" id="SSF56219">
    <property type="entry name" value="DNase I-like"/>
    <property type="match status" value="1"/>
</dbReference>
<accession>A0AAW6TE28</accession>
<dbReference type="InterPro" id="IPR004808">
    <property type="entry name" value="AP_endonuc_1"/>
</dbReference>
<keyword evidence="3" id="KW-0378">Hydrolase</keyword>
<feature type="active site" evidence="5">
    <location>
        <position position="152"/>
    </location>
</feature>
<dbReference type="Pfam" id="PF03372">
    <property type="entry name" value="Exo_endo_phos"/>
    <property type="match status" value="1"/>
</dbReference>
<feature type="region of interest" description="Disordered" evidence="8">
    <location>
        <begin position="1"/>
        <end position="40"/>
    </location>
</feature>
<evidence type="ECO:0000256" key="8">
    <source>
        <dbReference type="SAM" id="MobiDB-lite"/>
    </source>
</evidence>
<gene>
    <name evidence="10" type="ORF">QF206_10200</name>
</gene>
<dbReference type="InterPro" id="IPR037493">
    <property type="entry name" value="ExoIII-like"/>
</dbReference>
<evidence type="ECO:0000256" key="2">
    <source>
        <dbReference type="ARBA" id="ARBA00022723"/>
    </source>
</evidence>
<keyword evidence="6" id="KW-0464">Manganese</keyword>
<feature type="binding site" evidence="6">
    <location>
        <position position="310"/>
    </location>
    <ligand>
        <name>Mg(2+)</name>
        <dbReference type="ChEBI" id="CHEBI:18420"/>
        <label>1</label>
    </ligand>
</feature>
<feature type="binding site" evidence="6">
    <location>
        <position position="49"/>
    </location>
    <ligand>
        <name>Mg(2+)</name>
        <dbReference type="ChEBI" id="CHEBI:18420"/>
        <label>1</label>
    </ligand>
</feature>
<dbReference type="Gene3D" id="3.60.10.10">
    <property type="entry name" value="Endonuclease/exonuclease/phosphatase"/>
    <property type="match status" value="1"/>
</dbReference>
<feature type="binding site" evidence="6">
    <location>
        <position position="192"/>
    </location>
    <ligand>
        <name>Mg(2+)</name>
        <dbReference type="ChEBI" id="CHEBI:18420"/>
        <label>1</label>
    </ligand>
</feature>
<dbReference type="EMBL" id="JASATX010000004">
    <property type="protein sequence ID" value="MDI2099332.1"/>
    <property type="molecule type" value="Genomic_DNA"/>
</dbReference>
<evidence type="ECO:0000256" key="5">
    <source>
        <dbReference type="PIRSR" id="PIRSR604808-1"/>
    </source>
</evidence>
<dbReference type="InterPro" id="IPR036691">
    <property type="entry name" value="Endo/exonu/phosph_ase_sf"/>
</dbReference>
<keyword evidence="4 6" id="KW-0460">Magnesium</keyword>
<evidence type="ECO:0000259" key="9">
    <source>
        <dbReference type="Pfam" id="PF03372"/>
    </source>
</evidence>
<feature type="active site" description="Proton acceptor" evidence="5">
    <location>
        <position position="310"/>
    </location>
</feature>
<sequence length="319" mass="34759">MSESQSAAASSGAVSSGAASSRAESSTETSDARSSKGTAGKPLRIATVNVNGIRAAFRKGMGEWLEGRGIDILALQEVRASTEDLESLLGSEWDILHDPATAKGRAGVALASRGKASIHRVELGAPDFDSAGRWLEADYEVNDTVITVVSTYVHSGEDGTPKQDEKYKFLDAMTARMPELERHSPLSVVLGDLNVGHTKLDIKNWRGNVKRAGFLPKERAYFDRFMGERDAQVECADGSTGTGLGWVDVGRRWAGEVDGPYTWWSWRGKAFDNDTGWRIDYQLATPALAERVVDYAVDRAAAYDQRWSDHTPVVVDYAV</sequence>
<dbReference type="GO" id="GO:0008311">
    <property type="term" value="F:double-stranded DNA 3'-5' DNA exonuclease activity"/>
    <property type="evidence" value="ECO:0007669"/>
    <property type="project" value="InterPro"/>
</dbReference>
<organism evidence="10 11">
    <name type="scientific">Ruicaihuangia caeni</name>
    <dbReference type="NCBI Taxonomy" id="3042517"/>
    <lineage>
        <taxon>Bacteria</taxon>
        <taxon>Bacillati</taxon>
        <taxon>Actinomycetota</taxon>
        <taxon>Actinomycetes</taxon>
        <taxon>Micrococcales</taxon>
        <taxon>Microbacteriaceae</taxon>
        <taxon>Ruicaihuangia</taxon>
    </lineage>
</organism>
<protein>
    <submittedName>
        <fullName evidence="10">Exodeoxyribonuclease III</fullName>
    </submittedName>
</protein>
<keyword evidence="11" id="KW-1185">Reference proteome</keyword>
<feature type="binding site" evidence="6">
    <location>
        <position position="309"/>
    </location>
    <ligand>
        <name>Mg(2+)</name>
        <dbReference type="ChEBI" id="CHEBI:18420"/>
        <label>2</label>
    </ligand>
</feature>
<evidence type="ECO:0000256" key="1">
    <source>
        <dbReference type="ARBA" id="ARBA00007092"/>
    </source>
</evidence>
<feature type="domain" description="Endonuclease/exonuclease/phosphatase" evidence="9">
    <location>
        <begin position="46"/>
        <end position="310"/>
    </location>
</feature>
<evidence type="ECO:0000256" key="6">
    <source>
        <dbReference type="PIRSR" id="PIRSR604808-2"/>
    </source>
</evidence>
<dbReference type="PANTHER" id="PTHR43250">
    <property type="entry name" value="EXODEOXYRIBONUCLEASE III"/>
    <property type="match status" value="1"/>
</dbReference>
<feature type="site" description="Interaction with DNA substrate" evidence="7">
    <location>
        <position position="310"/>
    </location>
</feature>
<proteinExistence type="inferred from homology"/>
<feature type="active site" description="Proton donor/acceptor" evidence="5">
    <location>
        <position position="192"/>
    </location>
</feature>
<dbReference type="NCBIfam" id="TIGR00633">
    <property type="entry name" value="xth"/>
    <property type="match status" value="1"/>
</dbReference>
<dbReference type="Proteomes" id="UP001321506">
    <property type="component" value="Unassembled WGS sequence"/>
</dbReference>
<evidence type="ECO:0000313" key="11">
    <source>
        <dbReference type="Proteomes" id="UP001321506"/>
    </source>
</evidence>
<dbReference type="PROSITE" id="PS51435">
    <property type="entry name" value="AP_NUCLEASE_F1_4"/>
    <property type="match status" value="1"/>
</dbReference>
<feature type="binding site" evidence="6">
    <location>
        <position position="77"/>
    </location>
    <ligand>
        <name>Mg(2+)</name>
        <dbReference type="ChEBI" id="CHEBI:18420"/>
        <label>1</label>
    </ligand>
</feature>
<evidence type="ECO:0000256" key="4">
    <source>
        <dbReference type="ARBA" id="ARBA00022842"/>
    </source>
</evidence>
<feature type="site" description="Transition state stabilizer" evidence="7">
    <location>
        <position position="194"/>
    </location>
</feature>
<feature type="site" description="Important for catalytic activity" evidence="7">
    <location>
        <position position="280"/>
    </location>
</feature>
<dbReference type="InterPro" id="IPR005135">
    <property type="entry name" value="Endo/exonuclease/phosphatase"/>
</dbReference>
<dbReference type="PANTHER" id="PTHR43250:SF2">
    <property type="entry name" value="EXODEOXYRIBONUCLEASE III"/>
    <property type="match status" value="1"/>
</dbReference>
<evidence type="ECO:0000256" key="3">
    <source>
        <dbReference type="ARBA" id="ARBA00022801"/>
    </source>
</evidence>
<dbReference type="RefSeq" id="WP_281489122.1">
    <property type="nucleotide sequence ID" value="NZ_JASATX010000004.1"/>
</dbReference>
<keyword evidence="2 6" id="KW-0479">Metal-binding</keyword>
<comment type="caution">
    <text evidence="10">The sequence shown here is derived from an EMBL/GenBank/DDBJ whole genome shotgun (WGS) entry which is preliminary data.</text>
</comment>
<reference evidence="10 11" key="1">
    <citation type="submission" date="2023-04" db="EMBL/GenBank/DDBJ databases">
        <title>Klugiella caeni sp. nov. isolated from the sludge of biochemical tank.</title>
        <authorList>
            <person name="Geng K."/>
        </authorList>
    </citation>
    <scope>NUCLEOTIDE SEQUENCE [LARGE SCALE GENOMIC DNA]</scope>
    <source>
        <strain evidence="10 11">YN-L-19</strain>
    </source>
</reference>
<evidence type="ECO:0000313" key="10">
    <source>
        <dbReference type="EMBL" id="MDI2099332.1"/>
    </source>
</evidence>
<feature type="binding site" evidence="6">
    <location>
        <position position="194"/>
    </location>
    <ligand>
        <name>Mg(2+)</name>
        <dbReference type="ChEBI" id="CHEBI:18420"/>
        <label>1</label>
    </ligand>
</feature>
<dbReference type="GO" id="GO:0006281">
    <property type="term" value="P:DNA repair"/>
    <property type="evidence" value="ECO:0007669"/>
    <property type="project" value="InterPro"/>
</dbReference>
<dbReference type="GO" id="GO:0046872">
    <property type="term" value="F:metal ion binding"/>
    <property type="evidence" value="ECO:0007669"/>
    <property type="project" value="UniProtKB-KW"/>
</dbReference>